<dbReference type="EMBL" id="FN654347">
    <property type="protein sequence ID" value="CBY32359.1"/>
    <property type="molecule type" value="Genomic_DNA"/>
</dbReference>
<gene>
    <name evidence="1" type="ORF">GSOID_T00030781001</name>
</gene>
<organism evidence="1">
    <name type="scientific">Oikopleura dioica</name>
    <name type="common">Tunicate</name>
    <dbReference type="NCBI Taxonomy" id="34765"/>
    <lineage>
        <taxon>Eukaryota</taxon>
        <taxon>Metazoa</taxon>
        <taxon>Chordata</taxon>
        <taxon>Tunicata</taxon>
        <taxon>Appendicularia</taxon>
        <taxon>Copelata</taxon>
        <taxon>Oikopleuridae</taxon>
        <taxon>Oikopleura</taxon>
    </lineage>
</organism>
<protein>
    <submittedName>
        <fullName evidence="1">Uncharacterized protein</fullName>
    </submittedName>
</protein>
<evidence type="ECO:0000313" key="1">
    <source>
        <dbReference type="EMBL" id="CBY32359.1"/>
    </source>
</evidence>
<dbReference type="AlphaFoldDB" id="E4Y9X3"/>
<reference evidence="1" key="1">
    <citation type="journal article" date="2010" name="Science">
        <title>Plasticity of animal genome architecture unmasked by rapid evolution of a pelagic tunicate.</title>
        <authorList>
            <person name="Denoeud F."/>
            <person name="Henriet S."/>
            <person name="Mungpakdee S."/>
            <person name="Aury J.M."/>
            <person name="Da Silva C."/>
            <person name="Brinkmann H."/>
            <person name="Mikhaleva J."/>
            <person name="Olsen L.C."/>
            <person name="Jubin C."/>
            <person name="Canestro C."/>
            <person name="Bouquet J.M."/>
            <person name="Danks G."/>
            <person name="Poulain J."/>
            <person name="Campsteijn C."/>
            <person name="Adamski M."/>
            <person name="Cross I."/>
            <person name="Yadetie F."/>
            <person name="Muffato M."/>
            <person name="Louis A."/>
            <person name="Butcher S."/>
            <person name="Tsagkogeorga G."/>
            <person name="Konrad A."/>
            <person name="Singh S."/>
            <person name="Jensen M.F."/>
            <person name="Cong E.H."/>
            <person name="Eikeseth-Otteraa H."/>
            <person name="Noel B."/>
            <person name="Anthouard V."/>
            <person name="Porcel B.M."/>
            <person name="Kachouri-Lafond R."/>
            <person name="Nishino A."/>
            <person name="Ugolini M."/>
            <person name="Chourrout P."/>
            <person name="Nishida H."/>
            <person name="Aasland R."/>
            <person name="Huzurbazar S."/>
            <person name="Westhof E."/>
            <person name="Delsuc F."/>
            <person name="Lehrach H."/>
            <person name="Reinhardt R."/>
            <person name="Weissenbach J."/>
            <person name="Roy S.W."/>
            <person name="Artiguenave F."/>
            <person name="Postlethwait J.H."/>
            <person name="Manak J.R."/>
            <person name="Thompson E.M."/>
            <person name="Jaillon O."/>
            <person name="Du Pasquier L."/>
            <person name="Boudinot P."/>
            <person name="Liberles D.A."/>
            <person name="Volff J.N."/>
            <person name="Philippe H."/>
            <person name="Lenhard B."/>
            <person name="Roest Crollius H."/>
            <person name="Wincker P."/>
            <person name="Chourrout D."/>
        </authorList>
    </citation>
    <scope>NUCLEOTIDE SEQUENCE [LARGE SCALE GENOMIC DNA]</scope>
</reference>
<name>E4Y9X3_OIKDI</name>
<accession>E4Y9X3</accession>
<dbReference type="Proteomes" id="UP000011014">
    <property type="component" value="Unassembled WGS sequence"/>
</dbReference>
<proteinExistence type="predicted"/>
<sequence length="30" mass="3624">MVRARHRFRTSCKDKTLIQIGNQSFKNQIF</sequence>